<proteinExistence type="inferred from homology"/>
<evidence type="ECO:0000313" key="11">
    <source>
        <dbReference type="Proteomes" id="UP000317648"/>
    </source>
</evidence>
<feature type="site" description="Contributes to redox potential value" evidence="7">
    <location>
        <position position="29"/>
    </location>
</feature>
<dbReference type="RefSeq" id="WP_145055632.1">
    <property type="nucleotide sequence ID" value="NZ_CP036433.1"/>
</dbReference>
<dbReference type="Proteomes" id="UP000317648">
    <property type="component" value="Chromosome"/>
</dbReference>
<gene>
    <name evidence="10" type="primary">trxA_4</name>
    <name evidence="10" type="ORF">Pla8534_47460</name>
</gene>
<dbReference type="AlphaFoldDB" id="A0A518DYJ7"/>
<name>A0A518DYJ7_9BACT</name>
<dbReference type="CDD" id="cd02947">
    <property type="entry name" value="TRX_family"/>
    <property type="match status" value="1"/>
</dbReference>
<dbReference type="SUPFAM" id="SSF52833">
    <property type="entry name" value="Thioredoxin-like"/>
    <property type="match status" value="1"/>
</dbReference>
<evidence type="ECO:0000256" key="2">
    <source>
        <dbReference type="ARBA" id="ARBA00022448"/>
    </source>
</evidence>
<evidence type="ECO:0000259" key="9">
    <source>
        <dbReference type="PROSITE" id="PS51352"/>
    </source>
</evidence>
<dbReference type="GO" id="GO:0015035">
    <property type="term" value="F:protein-disulfide reductase activity"/>
    <property type="evidence" value="ECO:0007669"/>
    <property type="project" value="UniProtKB-UniRule"/>
</dbReference>
<reference evidence="10 11" key="1">
    <citation type="submission" date="2019-02" db="EMBL/GenBank/DDBJ databases">
        <title>Deep-cultivation of Planctomycetes and their phenomic and genomic characterization uncovers novel biology.</title>
        <authorList>
            <person name="Wiegand S."/>
            <person name="Jogler M."/>
            <person name="Boedeker C."/>
            <person name="Pinto D."/>
            <person name="Vollmers J."/>
            <person name="Rivas-Marin E."/>
            <person name="Kohn T."/>
            <person name="Peeters S.H."/>
            <person name="Heuer A."/>
            <person name="Rast P."/>
            <person name="Oberbeckmann S."/>
            <person name="Bunk B."/>
            <person name="Jeske O."/>
            <person name="Meyerdierks A."/>
            <person name="Storesund J.E."/>
            <person name="Kallscheuer N."/>
            <person name="Luecker S."/>
            <person name="Lage O.M."/>
            <person name="Pohl T."/>
            <person name="Merkel B.J."/>
            <person name="Hornburger P."/>
            <person name="Mueller R.-W."/>
            <person name="Bruemmer F."/>
            <person name="Labrenz M."/>
            <person name="Spormann A.M."/>
            <person name="Op den Camp H."/>
            <person name="Overmann J."/>
            <person name="Amann R."/>
            <person name="Jetten M.S.M."/>
            <person name="Mascher T."/>
            <person name="Medema M.H."/>
            <person name="Devos D.P."/>
            <person name="Kaster A.-K."/>
            <person name="Ovreas L."/>
            <person name="Rohde M."/>
            <person name="Galperin M.Y."/>
            <person name="Jogler C."/>
        </authorList>
    </citation>
    <scope>NUCLEOTIDE SEQUENCE [LARGE SCALE GENOMIC DNA]</scope>
    <source>
        <strain evidence="10 11">Pla85_3_4</strain>
    </source>
</reference>
<comment type="similarity">
    <text evidence="1">Belongs to the thioredoxin family.</text>
</comment>
<dbReference type="Pfam" id="PF00085">
    <property type="entry name" value="Thioredoxin"/>
    <property type="match status" value="1"/>
</dbReference>
<dbReference type="InterPro" id="IPR036249">
    <property type="entry name" value="Thioredoxin-like_sf"/>
</dbReference>
<dbReference type="PANTHER" id="PTHR45663:SF11">
    <property type="entry name" value="GEO12009P1"/>
    <property type="match status" value="1"/>
</dbReference>
<dbReference type="PIRSF" id="PIRSF000077">
    <property type="entry name" value="Thioredoxin"/>
    <property type="match status" value="1"/>
</dbReference>
<feature type="site" description="Deprotonates C-terminal active site Cys" evidence="7">
    <location>
        <position position="22"/>
    </location>
</feature>
<evidence type="ECO:0000256" key="4">
    <source>
        <dbReference type="ARBA" id="ARBA00023157"/>
    </source>
</evidence>
<evidence type="ECO:0000256" key="3">
    <source>
        <dbReference type="ARBA" id="ARBA00022982"/>
    </source>
</evidence>
<dbReference type="EMBL" id="CP036433">
    <property type="protein sequence ID" value="QDU96923.1"/>
    <property type="molecule type" value="Genomic_DNA"/>
</dbReference>
<feature type="domain" description="Thioredoxin" evidence="9">
    <location>
        <begin position="1"/>
        <end position="99"/>
    </location>
</feature>
<accession>A0A518DYJ7</accession>
<dbReference type="InterPro" id="IPR017937">
    <property type="entry name" value="Thioredoxin_CS"/>
</dbReference>
<keyword evidence="3" id="KW-0249">Electron transport</keyword>
<feature type="site" description="Contributes to redox potential value" evidence="7">
    <location>
        <position position="30"/>
    </location>
</feature>
<evidence type="ECO:0000256" key="5">
    <source>
        <dbReference type="ARBA" id="ARBA00023284"/>
    </source>
</evidence>
<evidence type="ECO:0000256" key="6">
    <source>
        <dbReference type="NCBIfam" id="TIGR01068"/>
    </source>
</evidence>
<organism evidence="10 11">
    <name type="scientific">Lignipirellula cremea</name>
    <dbReference type="NCBI Taxonomy" id="2528010"/>
    <lineage>
        <taxon>Bacteria</taxon>
        <taxon>Pseudomonadati</taxon>
        <taxon>Planctomycetota</taxon>
        <taxon>Planctomycetia</taxon>
        <taxon>Pirellulales</taxon>
        <taxon>Pirellulaceae</taxon>
        <taxon>Lignipirellula</taxon>
    </lineage>
</organism>
<dbReference type="Gene3D" id="3.40.30.10">
    <property type="entry name" value="Glutaredoxin"/>
    <property type="match status" value="1"/>
</dbReference>
<keyword evidence="4 8" id="KW-1015">Disulfide bond</keyword>
<sequence>MLLHKFNWKKEVIQATEPVLVDFWAAWCGPCRAMNPALESLAKDFKVCKVNTETNQDLAAHYKISSIPALLIFKDGKIVSRHAGVTPEATLRAELERLR</sequence>
<dbReference type="PANTHER" id="PTHR45663">
    <property type="entry name" value="GEO12009P1"/>
    <property type="match status" value="1"/>
</dbReference>
<dbReference type="PROSITE" id="PS51352">
    <property type="entry name" value="THIOREDOXIN_2"/>
    <property type="match status" value="1"/>
</dbReference>
<dbReference type="PRINTS" id="PR00421">
    <property type="entry name" value="THIOREDOXIN"/>
</dbReference>
<dbReference type="InterPro" id="IPR013766">
    <property type="entry name" value="Thioredoxin_domain"/>
</dbReference>
<dbReference type="KEGG" id="lcre:Pla8534_47460"/>
<feature type="active site" description="Nucleophile" evidence="7">
    <location>
        <position position="28"/>
    </location>
</feature>
<dbReference type="FunFam" id="3.40.30.10:FF:000001">
    <property type="entry name" value="Thioredoxin"/>
    <property type="match status" value="1"/>
</dbReference>
<feature type="active site" description="Nucleophile" evidence="7">
    <location>
        <position position="31"/>
    </location>
</feature>
<dbReference type="PROSITE" id="PS00194">
    <property type="entry name" value="THIOREDOXIN_1"/>
    <property type="match status" value="1"/>
</dbReference>
<dbReference type="InterPro" id="IPR005746">
    <property type="entry name" value="Thioredoxin"/>
</dbReference>
<evidence type="ECO:0000256" key="1">
    <source>
        <dbReference type="ARBA" id="ARBA00008987"/>
    </source>
</evidence>
<dbReference type="NCBIfam" id="TIGR01068">
    <property type="entry name" value="thioredoxin"/>
    <property type="match status" value="1"/>
</dbReference>
<dbReference type="GO" id="GO:0045454">
    <property type="term" value="P:cell redox homeostasis"/>
    <property type="evidence" value="ECO:0007669"/>
    <property type="project" value="TreeGrafter"/>
</dbReference>
<keyword evidence="11" id="KW-1185">Reference proteome</keyword>
<evidence type="ECO:0000313" key="10">
    <source>
        <dbReference type="EMBL" id="QDU96923.1"/>
    </source>
</evidence>
<dbReference type="GO" id="GO:0005829">
    <property type="term" value="C:cytosol"/>
    <property type="evidence" value="ECO:0007669"/>
    <property type="project" value="TreeGrafter"/>
</dbReference>
<keyword evidence="5 8" id="KW-0676">Redox-active center</keyword>
<evidence type="ECO:0000256" key="7">
    <source>
        <dbReference type="PIRSR" id="PIRSR000077-1"/>
    </source>
</evidence>
<evidence type="ECO:0000256" key="8">
    <source>
        <dbReference type="PIRSR" id="PIRSR000077-4"/>
    </source>
</evidence>
<feature type="disulfide bond" description="Redox-active" evidence="8">
    <location>
        <begin position="28"/>
        <end position="31"/>
    </location>
</feature>
<protein>
    <recommendedName>
        <fullName evidence="6">Thioredoxin</fullName>
    </recommendedName>
</protein>
<keyword evidence="2" id="KW-0813">Transport</keyword>
<dbReference type="OrthoDB" id="9790390at2"/>